<evidence type="ECO:0000256" key="2">
    <source>
        <dbReference type="ARBA" id="ARBA00022692"/>
    </source>
</evidence>
<feature type="transmembrane region" description="Helical" evidence="5">
    <location>
        <begin position="144"/>
        <end position="162"/>
    </location>
</feature>
<evidence type="ECO:0000313" key="6">
    <source>
        <dbReference type="EMBL" id="KAK2157924.1"/>
    </source>
</evidence>
<feature type="transmembrane region" description="Helical" evidence="5">
    <location>
        <begin position="112"/>
        <end position="132"/>
    </location>
</feature>
<dbReference type="InterPro" id="IPR036259">
    <property type="entry name" value="MFS_trans_sf"/>
</dbReference>
<feature type="transmembrane region" description="Helical" evidence="5">
    <location>
        <begin position="239"/>
        <end position="257"/>
    </location>
</feature>
<feature type="transmembrane region" description="Helical" evidence="5">
    <location>
        <begin position="207"/>
        <end position="233"/>
    </location>
</feature>
<feature type="transmembrane region" description="Helical" evidence="5">
    <location>
        <begin position="401"/>
        <end position="427"/>
    </location>
</feature>
<feature type="transmembrane region" description="Helical" evidence="5">
    <location>
        <begin position="339"/>
        <end position="359"/>
    </location>
</feature>
<keyword evidence="3 5" id="KW-1133">Transmembrane helix</keyword>
<comment type="subcellular location">
    <subcellularLocation>
        <location evidence="1">Membrane</location>
        <topology evidence="1">Multi-pass membrane protein</topology>
    </subcellularLocation>
</comment>
<keyword evidence="7" id="KW-1185">Reference proteome</keyword>
<dbReference type="Proteomes" id="UP001208570">
    <property type="component" value="Unassembled WGS sequence"/>
</dbReference>
<evidence type="ECO:0000256" key="5">
    <source>
        <dbReference type="SAM" id="Phobius"/>
    </source>
</evidence>
<sequence length="451" mass="49868">MMTTQDTKVDPGIKENKTSIECGSCTWSTTGRRRSVIIEPVLAMFYASYTANSIIVTQLVYTILTEENNVTQVLSLAANSGSANASTPQFADDPFHPVSELEVYVQKKSAQFVIYLDICTLVPTILMVILYGAYSNRVGRKLPLICPVVGQLIKYSIYVITMKYRLSLYLLMAGNIAEGVSGGLATTIMSCYSYLTDTCNVSKLTVRLTIIEVTCGICNCVSNVISGMVVFYVGYTCSYLILFAVQLVNLLYLLILVPELKKEERFGGDTPFSAIQELTRGLKLYVSNDDHGKIWQRWIFLVAMICCDSRLQEVGLAVLGCVSGTVYFLMLAFCTNLWSMFLVVPLGMGSFLPVTMLRAMNSKITPPDCQCAMFSILAVLDVISELIGSVVYNTIYGSTLFLMKGFIFVVMAAVQLLGLVLIGIYFWKSAKSNSGSLYQAENKSLQYETFH</sequence>
<keyword evidence="2 5" id="KW-0812">Transmembrane</keyword>
<dbReference type="EMBL" id="JAODUP010000181">
    <property type="protein sequence ID" value="KAK2157924.1"/>
    <property type="molecule type" value="Genomic_DNA"/>
</dbReference>
<dbReference type="AlphaFoldDB" id="A0AAD9JR71"/>
<dbReference type="Gene3D" id="1.20.1250.20">
    <property type="entry name" value="MFS general substrate transporter like domains"/>
    <property type="match status" value="1"/>
</dbReference>
<evidence type="ECO:0008006" key="8">
    <source>
        <dbReference type="Google" id="ProtNLM"/>
    </source>
</evidence>
<feature type="transmembrane region" description="Helical" evidence="5">
    <location>
        <begin position="41"/>
        <end position="64"/>
    </location>
</feature>
<gene>
    <name evidence="6" type="ORF">LSH36_181g02008</name>
</gene>
<dbReference type="PANTHER" id="PTHR23507:SF1">
    <property type="entry name" value="FI18259P1-RELATED"/>
    <property type="match status" value="1"/>
</dbReference>
<accession>A0AAD9JR71</accession>
<proteinExistence type="predicted"/>
<feature type="transmembrane region" description="Helical" evidence="5">
    <location>
        <begin position="168"/>
        <end position="195"/>
    </location>
</feature>
<dbReference type="GO" id="GO:0022857">
    <property type="term" value="F:transmembrane transporter activity"/>
    <property type="evidence" value="ECO:0007669"/>
    <property type="project" value="TreeGrafter"/>
</dbReference>
<evidence type="ECO:0000313" key="7">
    <source>
        <dbReference type="Proteomes" id="UP001208570"/>
    </source>
</evidence>
<evidence type="ECO:0000256" key="1">
    <source>
        <dbReference type="ARBA" id="ARBA00004141"/>
    </source>
</evidence>
<dbReference type="GO" id="GO:0016020">
    <property type="term" value="C:membrane"/>
    <property type="evidence" value="ECO:0007669"/>
    <property type="project" value="UniProtKB-SubCell"/>
</dbReference>
<feature type="transmembrane region" description="Helical" evidence="5">
    <location>
        <begin position="371"/>
        <end position="395"/>
    </location>
</feature>
<protein>
    <recommendedName>
        <fullName evidence="8">Proton-coupled folate transporter</fullName>
    </recommendedName>
</protein>
<dbReference type="PANTHER" id="PTHR23507">
    <property type="entry name" value="ZGC:174356"/>
    <property type="match status" value="1"/>
</dbReference>
<evidence type="ECO:0000256" key="4">
    <source>
        <dbReference type="ARBA" id="ARBA00023136"/>
    </source>
</evidence>
<reference evidence="6" key="1">
    <citation type="journal article" date="2023" name="Mol. Biol. Evol.">
        <title>Third-Generation Sequencing Reveals the Adaptive Role of the Epigenome in Three Deep-Sea Polychaetes.</title>
        <authorList>
            <person name="Perez M."/>
            <person name="Aroh O."/>
            <person name="Sun Y."/>
            <person name="Lan Y."/>
            <person name="Juniper S.K."/>
            <person name="Young C.R."/>
            <person name="Angers B."/>
            <person name="Qian P.Y."/>
        </authorList>
    </citation>
    <scope>NUCLEOTIDE SEQUENCE</scope>
    <source>
        <strain evidence="6">P08H-3</strain>
    </source>
</reference>
<dbReference type="SUPFAM" id="SSF103473">
    <property type="entry name" value="MFS general substrate transporter"/>
    <property type="match status" value="1"/>
</dbReference>
<comment type="caution">
    <text evidence="6">The sequence shown here is derived from an EMBL/GenBank/DDBJ whole genome shotgun (WGS) entry which is preliminary data.</text>
</comment>
<keyword evidence="4 5" id="KW-0472">Membrane</keyword>
<organism evidence="6 7">
    <name type="scientific">Paralvinella palmiformis</name>
    <dbReference type="NCBI Taxonomy" id="53620"/>
    <lineage>
        <taxon>Eukaryota</taxon>
        <taxon>Metazoa</taxon>
        <taxon>Spiralia</taxon>
        <taxon>Lophotrochozoa</taxon>
        <taxon>Annelida</taxon>
        <taxon>Polychaeta</taxon>
        <taxon>Sedentaria</taxon>
        <taxon>Canalipalpata</taxon>
        <taxon>Terebellida</taxon>
        <taxon>Terebelliformia</taxon>
        <taxon>Alvinellidae</taxon>
        <taxon>Paralvinella</taxon>
    </lineage>
</organism>
<name>A0AAD9JR71_9ANNE</name>
<feature type="transmembrane region" description="Helical" evidence="5">
    <location>
        <begin position="314"/>
        <end position="333"/>
    </location>
</feature>
<evidence type="ECO:0000256" key="3">
    <source>
        <dbReference type="ARBA" id="ARBA00022989"/>
    </source>
</evidence>